<protein>
    <submittedName>
        <fullName evidence="2">Uncharacterized protein</fullName>
    </submittedName>
</protein>
<dbReference type="EMBL" id="JAACNH010000002">
    <property type="protein sequence ID" value="KAG8451015.1"/>
    <property type="molecule type" value="Genomic_DNA"/>
</dbReference>
<sequence>MFIAWHFLKMYGKGTLQIKKADLSYDLEALKSFCKTIFYSVILTVAICYDFGWILCLLLNPMQLFKYCFGEQKYIIDLSS</sequence>
<comment type="caution">
    <text evidence="2">The sequence shown here is derived from an EMBL/GenBank/DDBJ whole genome shotgun (WGS) entry which is preliminary data.</text>
</comment>
<evidence type="ECO:0000313" key="3">
    <source>
        <dbReference type="Proteomes" id="UP000812440"/>
    </source>
</evidence>
<feature type="transmembrane region" description="Helical" evidence="1">
    <location>
        <begin position="37"/>
        <end position="59"/>
    </location>
</feature>
<name>A0A8T2K0G5_9PIPI</name>
<evidence type="ECO:0000313" key="2">
    <source>
        <dbReference type="EMBL" id="KAG8451015.1"/>
    </source>
</evidence>
<organism evidence="2 3">
    <name type="scientific">Hymenochirus boettgeri</name>
    <name type="common">Congo dwarf clawed frog</name>
    <dbReference type="NCBI Taxonomy" id="247094"/>
    <lineage>
        <taxon>Eukaryota</taxon>
        <taxon>Metazoa</taxon>
        <taxon>Chordata</taxon>
        <taxon>Craniata</taxon>
        <taxon>Vertebrata</taxon>
        <taxon>Euteleostomi</taxon>
        <taxon>Amphibia</taxon>
        <taxon>Batrachia</taxon>
        <taxon>Anura</taxon>
        <taxon>Pipoidea</taxon>
        <taxon>Pipidae</taxon>
        <taxon>Pipinae</taxon>
        <taxon>Hymenochirus</taxon>
    </lineage>
</organism>
<accession>A0A8T2K0G5</accession>
<keyword evidence="3" id="KW-1185">Reference proteome</keyword>
<proteinExistence type="predicted"/>
<reference evidence="2" key="1">
    <citation type="thesis" date="2020" institute="ProQuest LLC" country="789 East Eisenhower Parkway, Ann Arbor, MI, USA">
        <title>Comparative Genomics and Chromosome Evolution.</title>
        <authorList>
            <person name="Mudd A.B."/>
        </authorList>
    </citation>
    <scope>NUCLEOTIDE SEQUENCE</scope>
    <source>
        <strain evidence="2">Female2</strain>
        <tissue evidence="2">Blood</tissue>
    </source>
</reference>
<gene>
    <name evidence="2" type="ORF">GDO86_003338</name>
</gene>
<evidence type="ECO:0000256" key="1">
    <source>
        <dbReference type="SAM" id="Phobius"/>
    </source>
</evidence>
<keyword evidence="1" id="KW-1133">Transmembrane helix</keyword>
<keyword evidence="1" id="KW-0812">Transmembrane</keyword>
<dbReference type="Proteomes" id="UP000812440">
    <property type="component" value="Chromosome 2"/>
</dbReference>
<keyword evidence="1" id="KW-0472">Membrane</keyword>
<dbReference type="AlphaFoldDB" id="A0A8T2K0G5"/>